<proteinExistence type="predicted"/>
<dbReference type="PANTHER" id="PTHR30411:SF1">
    <property type="entry name" value="CYTOPLASMIC PROTEIN"/>
    <property type="match status" value="1"/>
</dbReference>
<dbReference type="CDD" id="cd04333">
    <property type="entry name" value="ProX_deacylase"/>
    <property type="match status" value="1"/>
</dbReference>
<dbReference type="InterPro" id="IPR007214">
    <property type="entry name" value="YbaK/aa-tRNA-synth-assoc-dom"/>
</dbReference>
<dbReference type="Proteomes" id="UP000452141">
    <property type="component" value="Unassembled WGS sequence"/>
</dbReference>
<sequence length="154" mass="17094">MAVDLVKDFFQDTDVDVIELPESSATVALAAQALKTEPDQIAKTLSYLVNDQPILIVMAGEARTDNRKYKDTFHKKAKMIPFDQVEDYIGHAPGGVCPFAVKDNVKVYLDQSLKRHETVFPAAGSENSAVKLTIPQLEKYSGYEAWVDVTKMAE</sequence>
<dbReference type="PANTHER" id="PTHR30411">
    <property type="entry name" value="CYTOPLASMIC PROTEIN"/>
    <property type="match status" value="1"/>
</dbReference>
<dbReference type="GO" id="GO:0002161">
    <property type="term" value="F:aminoacyl-tRNA deacylase activity"/>
    <property type="evidence" value="ECO:0007669"/>
    <property type="project" value="InterPro"/>
</dbReference>
<reference evidence="3 4" key="1">
    <citation type="submission" date="2019-08" db="EMBL/GenBank/DDBJ databases">
        <title>In-depth cultivation of the pig gut microbiome towards novel bacterial diversity and tailored functional studies.</title>
        <authorList>
            <person name="Wylensek D."/>
            <person name="Hitch T.C.A."/>
            <person name="Clavel T."/>
        </authorList>
    </citation>
    <scope>NUCLEOTIDE SEQUENCE [LARGE SCALE GENOMIC DNA]</scope>
    <source>
        <strain evidence="3 4">WCA-470BD-2E</strain>
    </source>
</reference>
<dbReference type="EMBL" id="VUMW01000001">
    <property type="protein sequence ID" value="MST79077.1"/>
    <property type="molecule type" value="Genomic_DNA"/>
</dbReference>
<dbReference type="AlphaFoldDB" id="A0A844FL34"/>
<feature type="domain" description="YbaK/aminoacyl-tRNA synthetase-associated" evidence="2">
    <location>
        <begin position="23"/>
        <end position="139"/>
    </location>
</feature>
<dbReference type="GO" id="GO:0006412">
    <property type="term" value="P:translation"/>
    <property type="evidence" value="ECO:0007669"/>
    <property type="project" value="UniProtKB-KW"/>
</dbReference>
<name>A0A844FL34_9LACO</name>
<dbReference type="RefSeq" id="WP_154486237.1">
    <property type="nucleotide sequence ID" value="NZ_VUMW01000001.1"/>
</dbReference>
<comment type="caution">
    <text evidence="3">The sequence shown here is derived from an EMBL/GenBank/DDBJ whole genome shotgun (WGS) entry which is preliminary data.</text>
</comment>
<organism evidence="3 4">
    <name type="scientific">Lactobacillus equicursoris</name>
    <dbReference type="NCBI Taxonomy" id="420645"/>
    <lineage>
        <taxon>Bacteria</taxon>
        <taxon>Bacillati</taxon>
        <taxon>Bacillota</taxon>
        <taxon>Bacilli</taxon>
        <taxon>Lactobacillales</taxon>
        <taxon>Lactobacillaceae</taxon>
        <taxon>Lactobacillus</taxon>
    </lineage>
</organism>
<dbReference type="Gene3D" id="3.90.960.10">
    <property type="entry name" value="YbaK/aminoacyl-tRNA synthetase-associated domain"/>
    <property type="match status" value="1"/>
</dbReference>
<evidence type="ECO:0000313" key="4">
    <source>
        <dbReference type="Proteomes" id="UP000452141"/>
    </source>
</evidence>
<gene>
    <name evidence="3" type="ORF">FYJ61_00970</name>
</gene>
<protein>
    <submittedName>
        <fullName evidence="3">YbaK/EbsC family protein</fullName>
    </submittedName>
</protein>
<evidence type="ECO:0000259" key="2">
    <source>
        <dbReference type="Pfam" id="PF04073"/>
    </source>
</evidence>
<dbReference type="Pfam" id="PF04073">
    <property type="entry name" value="tRNA_edit"/>
    <property type="match status" value="1"/>
</dbReference>
<dbReference type="SUPFAM" id="SSF55826">
    <property type="entry name" value="YbaK/ProRS associated domain"/>
    <property type="match status" value="1"/>
</dbReference>
<keyword evidence="1" id="KW-0648">Protein biosynthesis</keyword>
<accession>A0A844FL34</accession>
<evidence type="ECO:0000256" key="1">
    <source>
        <dbReference type="ARBA" id="ARBA00022917"/>
    </source>
</evidence>
<evidence type="ECO:0000313" key="3">
    <source>
        <dbReference type="EMBL" id="MST79077.1"/>
    </source>
</evidence>
<dbReference type="InterPro" id="IPR036754">
    <property type="entry name" value="YbaK/aa-tRNA-synt-asso_dom_sf"/>
</dbReference>